<evidence type="ECO:0000313" key="16">
    <source>
        <dbReference type="EMBL" id="KAF1815091.1"/>
    </source>
</evidence>
<evidence type="ECO:0000256" key="12">
    <source>
        <dbReference type="ARBA" id="ARBA00080724"/>
    </source>
</evidence>
<dbReference type="EMBL" id="ML975152">
    <property type="protein sequence ID" value="KAF1815091.1"/>
    <property type="molecule type" value="Genomic_DNA"/>
</dbReference>
<evidence type="ECO:0000256" key="11">
    <source>
        <dbReference type="ARBA" id="ARBA00074522"/>
    </source>
</evidence>
<dbReference type="Gene3D" id="3.40.50.1820">
    <property type="entry name" value="alpha/beta hydrolase"/>
    <property type="match status" value="1"/>
</dbReference>
<evidence type="ECO:0000256" key="3">
    <source>
        <dbReference type="ARBA" id="ARBA00013095"/>
    </source>
</evidence>
<comment type="similarity">
    <text evidence="2">Belongs to the cutinase family.</text>
</comment>
<evidence type="ECO:0000256" key="9">
    <source>
        <dbReference type="ARBA" id="ARBA00034045"/>
    </source>
</evidence>
<dbReference type="GO" id="GO:0050525">
    <property type="term" value="F:cutinase activity"/>
    <property type="evidence" value="ECO:0007669"/>
    <property type="project" value="UniProtKB-EC"/>
</dbReference>
<accession>A0A6G1GB05</accession>
<reference evidence="16 18" key="1">
    <citation type="submission" date="2020-01" db="EMBL/GenBank/DDBJ databases">
        <authorList>
            <consortium name="DOE Joint Genome Institute"/>
            <person name="Haridas S."/>
            <person name="Albert R."/>
            <person name="Binder M."/>
            <person name="Bloem J."/>
            <person name="Labutti K."/>
            <person name="Salamov A."/>
            <person name="Andreopoulos B."/>
            <person name="Baker S.E."/>
            <person name="Barry K."/>
            <person name="Bills G."/>
            <person name="Bluhm B.H."/>
            <person name="Cannon C."/>
            <person name="Castanera R."/>
            <person name="Culley D.E."/>
            <person name="Daum C."/>
            <person name="Ezra D."/>
            <person name="Gonzalez J.B."/>
            <person name="Henrissat B."/>
            <person name="Kuo A."/>
            <person name="Liang C."/>
            <person name="Lipzen A."/>
            <person name="Lutzoni F."/>
            <person name="Magnuson J."/>
            <person name="Mondo S."/>
            <person name="Nolan M."/>
            <person name="Ohm R."/>
            <person name="Pangilinan J."/>
            <person name="Park H.-J."/>
            <person name="Ramirez L."/>
            <person name="Alfaro M."/>
            <person name="Sun H."/>
            <person name="Tritt A."/>
            <person name="Yoshinaga Y."/>
            <person name="Zwiers L.-H."/>
            <person name="Turgeon B.G."/>
            <person name="Goodwin S.B."/>
            <person name="Spatafora J.W."/>
            <person name="Crous P.W."/>
            <person name="Grigoriev I.V."/>
        </authorList>
    </citation>
    <scope>NUCLEOTIDE SEQUENCE</scope>
    <source>
        <strain evidence="16 18">CBS 781.70</strain>
    </source>
</reference>
<dbReference type="FunFam" id="3.40.50.1820:FF:000235">
    <property type="entry name" value="Cutinase 1"/>
    <property type="match status" value="1"/>
</dbReference>
<dbReference type="GO" id="GO:0016052">
    <property type="term" value="P:carbohydrate catabolic process"/>
    <property type="evidence" value="ECO:0007669"/>
    <property type="project" value="TreeGrafter"/>
</dbReference>
<evidence type="ECO:0000256" key="2">
    <source>
        <dbReference type="ARBA" id="ARBA00007534"/>
    </source>
</evidence>
<keyword evidence="4" id="KW-0719">Serine esterase</keyword>
<comment type="function">
    <text evidence="10">Catalyzes the hydrolysis of complex carboxylic polyesters found in the cell wall of plants. Degrades cutin, a macromolecule that forms the structure of the plant cuticle. Allows pathogenic fungi to penetrate through the cuticular barrier into the host plant during the initial stage of fungal infection.</text>
</comment>
<feature type="chain" id="PRO_5044631978" description="Cutinase" evidence="15">
    <location>
        <begin position="17"/>
        <end position="220"/>
    </location>
</feature>
<keyword evidence="8 14" id="KW-1015">Disulfide bond</keyword>
<dbReference type="Pfam" id="PF01083">
    <property type="entry name" value="Cutinase"/>
    <property type="match status" value="1"/>
</dbReference>
<keyword evidence="17" id="KW-1185">Reference proteome</keyword>
<dbReference type="SMART" id="SM01110">
    <property type="entry name" value="Cutinase"/>
    <property type="match status" value="1"/>
</dbReference>
<evidence type="ECO:0000313" key="18">
    <source>
        <dbReference type="RefSeq" id="XP_033536722.1"/>
    </source>
</evidence>
<evidence type="ECO:0000256" key="6">
    <source>
        <dbReference type="ARBA" id="ARBA00022729"/>
    </source>
</evidence>
<evidence type="ECO:0000256" key="7">
    <source>
        <dbReference type="ARBA" id="ARBA00022801"/>
    </source>
</evidence>
<dbReference type="Proteomes" id="UP000504638">
    <property type="component" value="Unplaced"/>
</dbReference>
<dbReference type="PRINTS" id="PR00129">
    <property type="entry name" value="CUTINASE"/>
</dbReference>
<evidence type="ECO:0000256" key="15">
    <source>
        <dbReference type="SAM" id="SignalP"/>
    </source>
</evidence>
<dbReference type="EC" id="3.1.1.74" evidence="3"/>
<evidence type="ECO:0000256" key="4">
    <source>
        <dbReference type="ARBA" id="ARBA00022487"/>
    </source>
</evidence>
<dbReference type="PANTHER" id="PTHR48250:SF3">
    <property type="entry name" value="CUTINASE 1-RELATED"/>
    <property type="match status" value="1"/>
</dbReference>
<gene>
    <name evidence="16 18" type="ORF">P152DRAFT_391975</name>
</gene>
<evidence type="ECO:0000313" key="17">
    <source>
        <dbReference type="Proteomes" id="UP000504638"/>
    </source>
</evidence>
<dbReference type="OrthoDB" id="3225429at2759"/>
<evidence type="ECO:0000256" key="10">
    <source>
        <dbReference type="ARBA" id="ARBA00057514"/>
    </source>
</evidence>
<dbReference type="AlphaFoldDB" id="A0A6G1GB05"/>
<sequence length="220" mass="22774">MKYSTALLALIGLAAAAPSSDLARRQITSDELIKGGCKKVVFVWARASTEPGNMGMSMGPIVCSGLKKKFGSNSVACQGVGGPYSAGLMDNVRSDGTTEEAVNEAVSMFTKAIQCEGALVVGGGYSQGTAVTGNAVMKLDSAAKEKVLGIVLYGYTKNGQTKGSIPGYPSDRLKVFCRDDDGVCDGQLMVTIGHFGYLMDDSGDEGIAFLTQKIQAASSG</sequence>
<comment type="catalytic activity">
    <reaction evidence="9">
        <text>cutin + H2O = cutin monomers.</text>
        <dbReference type="EC" id="3.1.1.74"/>
    </reaction>
</comment>
<name>A0A6G1GB05_9PEZI</name>
<keyword evidence="5" id="KW-0964">Secreted</keyword>
<evidence type="ECO:0000256" key="5">
    <source>
        <dbReference type="ARBA" id="ARBA00022525"/>
    </source>
</evidence>
<protein>
    <recommendedName>
        <fullName evidence="11">Cutinase</fullName>
        <ecNumber evidence="3">3.1.1.74</ecNumber>
    </recommendedName>
    <alternativeName>
        <fullName evidence="12">Cutin hydrolase</fullName>
    </alternativeName>
</protein>
<evidence type="ECO:0000256" key="14">
    <source>
        <dbReference type="PIRSR" id="PIRSR611150-2"/>
    </source>
</evidence>
<dbReference type="PANTHER" id="PTHR48250">
    <property type="entry name" value="CUTINASE 2-RELATED"/>
    <property type="match status" value="1"/>
</dbReference>
<organism evidence="16">
    <name type="scientific">Eremomyces bilateralis CBS 781.70</name>
    <dbReference type="NCBI Taxonomy" id="1392243"/>
    <lineage>
        <taxon>Eukaryota</taxon>
        <taxon>Fungi</taxon>
        <taxon>Dikarya</taxon>
        <taxon>Ascomycota</taxon>
        <taxon>Pezizomycotina</taxon>
        <taxon>Dothideomycetes</taxon>
        <taxon>Dothideomycetes incertae sedis</taxon>
        <taxon>Eremomycetales</taxon>
        <taxon>Eremomycetaceae</taxon>
        <taxon>Eremomyces</taxon>
    </lineage>
</organism>
<dbReference type="SUPFAM" id="SSF53474">
    <property type="entry name" value="alpha/beta-Hydrolases"/>
    <property type="match status" value="1"/>
</dbReference>
<feature type="active site" evidence="13">
    <location>
        <position position="181"/>
    </location>
</feature>
<feature type="disulfide bond" evidence="14">
    <location>
        <begin position="37"/>
        <end position="115"/>
    </location>
</feature>
<dbReference type="RefSeq" id="XP_033536722.1">
    <property type="nucleotide sequence ID" value="XM_033676125.1"/>
</dbReference>
<dbReference type="InterPro" id="IPR029058">
    <property type="entry name" value="AB_hydrolase_fold"/>
</dbReference>
<evidence type="ECO:0000256" key="8">
    <source>
        <dbReference type="ARBA" id="ARBA00023157"/>
    </source>
</evidence>
<reference evidence="18" key="2">
    <citation type="submission" date="2020-04" db="EMBL/GenBank/DDBJ databases">
        <authorList>
            <consortium name="NCBI Genome Project"/>
        </authorList>
    </citation>
    <scope>NUCLEOTIDE SEQUENCE</scope>
    <source>
        <strain evidence="18">CBS 781.70</strain>
    </source>
</reference>
<dbReference type="InterPro" id="IPR000675">
    <property type="entry name" value="Cutinase/axe"/>
</dbReference>
<dbReference type="GeneID" id="54416695"/>
<feature type="active site" description="Proton donor/acceptor" evidence="13">
    <location>
        <position position="194"/>
    </location>
</feature>
<reference evidence="18" key="3">
    <citation type="submission" date="2025-04" db="UniProtKB">
        <authorList>
            <consortium name="RefSeq"/>
        </authorList>
    </citation>
    <scope>IDENTIFICATION</scope>
    <source>
        <strain evidence="18">CBS 781.70</strain>
    </source>
</reference>
<dbReference type="GO" id="GO:0005576">
    <property type="term" value="C:extracellular region"/>
    <property type="evidence" value="ECO:0007669"/>
    <property type="project" value="UniProtKB-SubCell"/>
</dbReference>
<feature type="signal peptide" evidence="15">
    <location>
        <begin position="1"/>
        <end position="16"/>
    </location>
</feature>
<keyword evidence="6 15" id="KW-0732">Signal</keyword>
<feature type="active site" description="Nucleophile" evidence="13">
    <location>
        <position position="126"/>
    </location>
</feature>
<evidence type="ECO:0000256" key="13">
    <source>
        <dbReference type="PIRSR" id="PIRSR611150-1"/>
    </source>
</evidence>
<comment type="subcellular location">
    <subcellularLocation>
        <location evidence="1">Secreted</location>
    </subcellularLocation>
</comment>
<dbReference type="InterPro" id="IPR011150">
    <property type="entry name" value="Cutinase_monf"/>
</dbReference>
<evidence type="ECO:0000256" key="1">
    <source>
        <dbReference type="ARBA" id="ARBA00004613"/>
    </source>
</evidence>
<feature type="disulfide bond" evidence="14">
    <location>
        <begin position="177"/>
        <end position="184"/>
    </location>
</feature>
<proteinExistence type="inferred from homology"/>
<keyword evidence="7" id="KW-0378">Hydrolase</keyword>